<evidence type="ECO:0008006" key="3">
    <source>
        <dbReference type="Google" id="ProtNLM"/>
    </source>
</evidence>
<dbReference type="Proteomes" id="UP000309673">
    <property type="component" value="Unassembled WGS sequence"/>
</dbReference>
<organism evidence="1 2">
    <name type="scientific">Cohnella pontilimi</name>
    <dbReference type="NCBI Taxonomy" id="2564100"/>
    <lineage>
        <taxon>Bacteria</taxon>
        <taxon>Bacillati</taxon>
        <taxon>Bacillota</taxon>
        <taxon>Bacilli</taxon>
        <taxon>Bacillales</taxon>
        <taxon>Paenibacillaceae</taxon>
        <taxon>Cohnella</taxon>
    </lineage>
</organism>
<proteinExistence type="predicted"/>
<comment type="caution">
    <text evidence="1">The sequence shown here is derived from an EMBL/GenBank/DDBJ whole genome shotgun (WGS) entry which is preliminary data.</text>
</comment>
<name>A0A4U0FGB5_9BACL</name>
<gene>
    <name evidence="1" type="ORF">E5161_00375</name>
</gene>
<dbReference type="EMBL" id="SUPK01000001">
    <property type="protein sequence ID" value="TJY43900.1"/>
    <property type="molecule type" value="Genomic_DNA"/>
</dbReference>
<protein>
    <recommendedName>
        <fullName evidence="3">HEAT repeat domain-containing protein</fullName>
    </recommendedName>
</protein>
<evidence type="ECO:0000313" key="2">
    <source>
        <dbReference type="Proteomes" id="UP000309673"/>
    </source>
</evidence>
<evidence type="ECO:0000313" key="1">
    <source>
        <dbReference type="EMBL" id="TJY43900.1"/>
    </source>
</evidence>
<accession>A0A4U0FGB5</accession>
<keyword evidence="2" id="KW-1185">Reference proteome</keyword>
<dbReference type="RefSeq" id="WP_136775621.1">
    <property type="nucleotide sequence ID" value="NZ_SUPK01000001.1"/>
</dbReference>
<sequence length="221" mass="26086">MPTERTRNFIEEFIDDEEQRLILVASCNAFDRLETKLTIEPSELQPIVNAAKNKHKAVWQIGGDFLWRLSINHEEARNVIRTLIHSRYVDERFQIMACIRKDVPVSFSKEIIREGIADTKGKRVREKAAQAFFDLNIKELVPDFEIALDKEQNEETKESIRMHLHLIRDGYYLKKYRENHLTLFFPNKEEWGGISICGISVKPEEISNEKMIKETINKRRR</sequence>
<reference evidence="1 2" key="1">
    <citation type="submission" date="2019-04" db="EMBL/GenBank/DDBJ databases">
        <title>Cohnella sp. nov., isolated from soil.</title>
        <authorList>
            <person name="Kim W."/>
        </authorList>
    </citation>
    <scope>NUCLEOTIDE SEQUENCE [LARGE SCALE GENOMIC DNA]</scope>
    <source>
        <strain evidence="1 2">CAU 1483</strain>
    </source>
</reference>
<dbReference type="AlphaFoldDB" id="A0A4U0FGB5"/>